<dbReference type="FunFam" id="3.40.850.10:FF:000016">
    <property type="entry name" value="Kinesin-like protein"/>
    <property type="match status" value="1"/>
</dbReference>
<evidence type="ECO:0000259" key="11">
    <source>
        <dbReference type="PROSITE" id="PS50067"/>
    </source>
</evidence>
<keyword evidence="13" id="KW-1185">Reference proteome</keyword>
<comment type="caution">
    <text evidence="12">The sequence shown here is derived from an EMBL/GenBank/DDBJ whole genome shotgun (WGS) entry which is preliminary data.</text>
</comment>
<evidence type="ECO:0000256" key="9">
    <source>
        <dbReference type="SAM" id="Coils"/>
    </source>
</evidence>
<keyword evidence="2 8" id="KW-0493">Microtubule</keyword>
<dbReference type="PANTHER" id="PTHR47968">
    <property type="entry name" value="CENTROMERE PROTEIN E"/>
    <property type="match status" value="1"/>
</dbReference>
<proteinExistence type="inferred from homology"/>
<feature type="compositionally biased region" description="Polar residues" evidence="10">
    <location>
        <begin position="643"/>
        <end position="654"/>
    </location>
</feature>
<name>A0AAV7F8W3_ARIFI</name>
<dbReference type="PANTHER" id="PTHR47968:SF39">
    <property type="entry name" value="KINESIN-LIKE PROTEIN KIN-7B"/>
    <property type="match status" value="1"/>
</dbReference>
<evidence type="ECO:0000256" key="7">
    <source>
        <dbReference type="PROSITE-ProRule" id="PRU00283"/>
    </source>
</evidence>
<evidence type="ECO:0000256" key="4">
    <source>
        <dbReference type="ARBA" id="ARBA00022840"/>
    </source>
</evidence>
<sequence>MTSKDPCTPPVEAVKDPLSTPGGVKVSEEKIYVTVRVRPLTEKEKMANEEIAWQCSDDHTILLKNAPHERLNTYAFDKVFSPACLTEKVYEEGVKDVALSALTGINATIFAYGQTSSGKTYTMRGITKSAISDIYKHIANNPERDFIIKICAMEIYNETVMDLLNPETGALRLLDDPEKGTVVDKLVEEIPKDCQELQHFINICEAQRQVGETILNDASSRSHQILRLTVESSVRENMECVKSYIATLNFVDLAGSERASQTLSSGTRLKEGSHINRSLLTLTTVIRKLSGGRRGHIPYRDSKLTRILQTSLGGNARTAIICTMSPALSHAEQSRNTLLFAGSAKEVTNKARVNMVVSERQLVKHLQKEVARLEAERLRSPETPLSCSKTVLMEKDLRIKQLEMEVEAMKHQRDVAQSHVIELQRKAQPSNMGMDLFQSPRGIVKCLSFSGGKKSKKIARVSVKTPLTIAHDIQMLELLQKQLAEEAKSVLDVLRKEVICHRFGSQDAAETLLKLLAEFNETQINNRIDEVGSISMNHNIDVNLKETITQLNTQGSAILSLEQQLETVQKSIDQLMLCQPSFESSPTSNTESRKKKMLPFALHNNFNRQNKENFPCSLRSSSEKVTEREAWSCDPENDVLHNIDTTPKSNNSDGVFSGVRTPGNGQSSSVSVKKMQMMFKNAFENNYQSIKAYVIDLKERIEKLRYQKELLVSRVLALEANEDAECEMHVHDSLSSWHLDFEDKRKQIIMLWHLCHISIVHRTQFYLLFTGDPADQIYMEVELNRLTWLEQYLAELGNASPALLGDQPANYVSSSIKALKQERESLAKKVNSHLTPDEREMLYTKWEIPLDGKQRRRLQLVDKLWSDPKDMQHVQESADIVAKLLGFLDATDHISKEMFALTFVPPVDKKPWLPGWNAITNFLHL</sequence>
<evidence type="ECO:0000313" key="13">
    <source>
        <dbReference type="Proteomes" id="UP000825729"/>
    </source>
</evidence>
<dbReference type="SUPFAM" id="SSF52540">
    <property type="entry name" value="P-loop containing nucleoside triphosphate hydrolases"/>
    <property type="match status" value="1"/>
</dbReference>
<feature type="coiled-coil region" evidence="9">
    <location>
        <begin position="356"/>
        <end position="419"/>
    </location>
</feature>
<dbReference type="InterPro" id="IPR027417">
    <property type="entry name" value="P-loop_NTPase"/>
</dbReference>
<dbReference type="Gene3D" id="3.40.850.10">
    <property type="entry name" value="Kinesin motor domain"/>
    <property type="match status" value="1"/>
</dbReference>
<evidence type="ECO:0000256" key="3">
    <source>
        <dbReference type="ARBA" id="ARBA00022741"/>
    </source>
</evidence>
<dbReference type="PROSITE" id="PS50067">
    <property type="entry name" value="KINESIN_MOTOR_2"/>
    <property type="match status" value="1"/>
</dbReference>
<dbReference type="InterPro" id="IPR001752">
    <property type="entry name" value="Kinesin_motor_dom"/>
</dbReference>
<dbReference type="InterPro" id="IPR019821">
    <property type="entry name" value="Kinesin_motor_CS"/>
</dbReference>
<dbReference type="CDD" id="cd01374">
    <property type="entry name" value="KISc_CENP_E"/>
    <property type="match status" value="1"/>
</dbReference>
<dbReference type="AlphaFoldDB" id="A0AAV7F8W3"/>
<feature type="binding site" evidence="7">
    <location>
        <begin position="113"/>
        <end position="120"/>
    </location>
    <ligand>
        <name>ATP</name>
        <dbReference type="ChEBI" id="CHEBI:30616"/>
    </ligand>
</feature>
<dbReference type="GO" id="GO:0007018">
    <property type="term" value="P:microtubule-based movement"/>
    <property type="evidence" value="ECO:0007669"/>
    <property type="project" value="InterPro"/>
</dbReference>
<dbReference type="InterPro" id="IPR021881">
    <property type="entry name" value="NACK_C"/>
</dbReference>
<evidence type="ECO:0000256" key="1">
    <source>
        <dbReference type="ARBA" id="ARBA00007310"/>
    </source>
</evidence>
<protein>
    <recommendedName>
        <fullName evidence="8">Kinesin-like protein</fullName>
    </recommendedName>
</protein>
<dbReference type="InterPro" id="IPR027640">
    <property type="entry name" value="Kinesin-like_fam"/>
</dbReference>
<dbReference type="Pfam" id="PF11995">
    <property type="entry name" value="DUF3490"/>
    <property type="match status" value="1"/>
</dbReference>
<organism evidence="12 13">
    <name type="scientific">Aristolochia fimbriata</name>
    <name type="common">White veined hardy Dutchman's pipe vine</name>
    <dbReference type="NCBI Taxonomy" id="158543"/>
    <lineage>
        <taxon>Eukaryota</taxon>
        <taxon>Viridiplantae</taxon>
        <taxon>Streptophyta</taxon>
        <taxon>Embryophyta</taxon>
        <taxon>Tracheophyta</taxon>
        <taxon>Spermatophyta</taxon>
        <taxon>Magnoliopsida</taxon>
        <taxon>Magnoliidae</taxon>
        <taxon>Piperales</taxon>
        <taxon>Aristolochiaceae</taxon>
        <taxon>Aristolochia</taxon>
    </lineage>
</organism>
<comment type="similarity">
    <text evidence="1">Belongs to the TRAFAC class myosin-kinesin ATPase superfamily. Kinesin family. KIN-7 subfamily.</text>
</comment>
<evidence type="ECO:0000256" key="5">
    <source>
        <dbReference type="ARBA" id="ARBA00023054"/>
    </source>
</evidence>
<dbReference type="InterPro" id="IPR036961">
    <property type="entry name" value="Kinesin_motor_dom_sf"/>
</dbReference>
<dbReference type="Proteomes" id="UP000825729">
    <property type="component" value="Unassembled WGS sequence"/>
</dbReference>
<dbReference type="GO" id="GO:0005874">
    <property type="term" value="C:microtubule"/>
    <property type="evidence" value="ECO:0007669"/>
    <property type="project" value="UniProtKB-KW"/>
</dbReference>
<evidence type="ECO:0000256" key="10">
    <source>
        <dbReference type="SAM" id="MobiDB-lite"/>
    </source>
</evidence>
<feature type="region of interest" description="Disordered" evidence="10">
    <location>
        <begin position="642"/>
        <end position="667"/>
    </location>
</feature>
<evidence type="ECO:0000256" key="2">
    <source>
        <dbReference type="ARBA" id="ARBA00022701"/>
    </source>
</evidence>
<dbReference type="PROSITE" id="PS00411">
    <property type="entry name" value="KINESIN_MOTOR_1"/>
    <property type="match status" value="1"/>
</dbReference>
<keyword evidence="6 7" id="KW-0505">Motor protein</keyword>
<accession>A0AAV7F8W3</accession>
<keyword evidence="4 7" id="KW-0067">ATP-binding</keyword>
<dbReference type="PRINTS" id="PR00380">
    <property type="entry name" value="KINESINHEAVY"/>
</dbReference>
<gene>
    <name evidence="12" type="ORF">H6P81_002128</name>
</gene>
<dbReference type="SMART" id="SM00129">
    <property type="entry name" value="KISc"/>
    <property type="match status" value="1"/>
</dbReference>
<dbReference type="GO" id="GO:0008017">
    <property type="term" value="F:microtubule binding"/>
    <property type="evidence" value="ECO:0007669"/>
    <property type="project" value="InterPro"/>
</dbReference>
<reference evidence="12 13" key="1">
    <citation type="submission" date="2021-07" db="EMBL/GenBank/DDBJ databases">
        <title>The Aristolochia fimbriata genome: insights into angiosperm evolution, floral development and chemical biosynthesis.</title>
        <authorList>
            <person name="Jiao Y."/>
        </authorList>
    </citation>
    <scope>NUCLEOTIDE SEQUENCE [LARGE SCALE GENOMIC DNA]</scope>
    <source>
        <strain evidence="12">IBCAS-2021</strain>
        <tissue evidence="12">Leaf</tissue>
    </source>
</reference>
<evidence type="ECO:0000256" key="8">
    <source>
        <dbReference type="RuleBase" id="RU000394"/>
    </source>
</evidence>
<dbReference type="GO" id="GO:0003777">
    <property type="term" value="F:microtubule motor activity"/>
    <property type="evidence" value="ECO:0007669"/>
    <property type="project" value="InterPro"/>
</dbReference>
<dbReference type="EMBL" id="JAINDJ010000002">
    <property type="protein sequence ID" value="KAG9457620.1"/>
    <property type="molecule type" value="Genomic_DNA"/>
</dbReference>
<dbReference type="GO" id="GO:0005524">
    <property type="term" value="F:ATP binding"/>
    <property type="evidence" value="ECO:0007669"/>
    <property type="project" value="UniProtKB-UniRule"/>
</dbReference>
<feature type="domain" description="Kinesin motor" evidence="11">
    <location>
        <begin position="30"/>
        <end position="347"/>
    </location>
</feature>
<keyword evidence="5 9" id="KW-0175">Coiled coil</keyword>
<evidence type="ECO:0000256" key="6">
    <source>
        <dbReference type="ARBA" id="ARBA00023175"/>
    </source>
</evidence>
<keyword evidence="3 7" id="KW-0547">Nucleotide-binding</keyword>
<feature type="region of interest" description="Disordered" evidence="10">
    <location>
        <begin position="1"/>
        <end position="21"/>
    </location>
</feature>
<evidence type="ECO:0000313" key="12">
    <source>
        <dbReference type="EMBL" id="KAG9457620.1"/>
    </source>
</evidence>
<dbReference type="Pfam" id="PF00225">
    <property type="entry name" value="Kinesin"/>
    <property type="match status" value="1"/>
</dbReference>